<dbReference type="Gene3D" id="1.10.287.130">
    <property type="match status" value="1"/>
</dbReference>
<dbReference type="Gene3D" id="3.30.450.20">
    <property type="entry name" value="PAS domain"/>
    <property type="match status" value="1"/>
</dbReference>
<evidence type="ECO:0000256" key="10">
    <source>
        <dbReference type="ARBA" id="ARBA00023012"/>
    </source>
</evidence>
<dbReference type="OrthoDB" id="9813151at2"/>
<feature type="transmembrane region" description="Helical" evidence="12">
    <location>
        <begin position="25"/>
        <end position="45"/>
    </location>
</feature>
<feature type="transmembrane region" description="Helical" evidence="12">
    <location>
        <begin position="52"/>
        <end position="72"/>
    </location>
</feature>
<feature type="domain" description="Histidine kinase" evidence="13">
    <location>
        <begin position="332"/>
        <end position="552"/>
    </location>
</feature>
<dbReference type="CDD" id="cd00082">
    <property type="entry name" value="HisKA"/>
    <property type="match status" value="1"/>
</dbReference>
<comment type="subcellular location">
    <subcellularLocation>
        <location evidence="2">Cell membrane</location>
    </subcellularLocation>
</comment>
<keyword evidence="11 12" id="KW-0472">Membrane</keyword>
<feature type="transmembrane region" description="Helical" evidence="12">
    <location>
        <begin position="127"/>
        <end position="149"/>
    </location>
</feature>
<dbReference type="EMBL" id="FOSL01000008">
    <property type="protein sequence ID" value="SFK56578.1"/>
    <property type="molecule type" value="Genomic_DNA"/>
</dbReference>
<dbReference type="GO" id="GO:0005524">
    <property type="term" value="F:ATP binding"/>
    <property type="evidence" value="ECO:0007669"/>
    <property type="project" value="UniProtKB-KW"/>
</dbReference>
<organism evidence="14 15">
    <name type="scientific">Neomesorhizobium albiziae</name>
    <dbReference type="NCBI Taxonomy" id="335020"/>
    <lineage>
        <taxon>Bacteria</taxon>
        <taxon>Pseudomonadati</taxon>
        <taxon>Pseudomonadota</taxon>
        <taxon>Alphaproteobacteria</taxon>
        <taxon>Hyphomicrobiales</taxon>
        <taxon>Phyllobacteriaceae</taxon>
        <taxon>Neomesorhizobium</taxon>
    </lineage>
</organism>
<accession>A0A1I4AJD1</accession>
<dbReference type="InterPro" id="IPR035965">
    <property type="entry name" value="PAS-like_dom_sf"/>
</dbReference>
<dbReference type="AlphaFoldDB" id="A0A1I4AJD1"/>
<dbReference type="InterPro" id="IPR036097">
    <property type="entry name" value="HisK_dim/P_sf"/>
</dbReference>
<dbReference type="SUPFAM" id="SSF55874">
    <property type="entry name" value="ATPase domain of HSP90 chaperone/DNA topoisomerase II/histidine kinase"/>
    <property type="match status" value="1"/>
</dbReference>
<keyword evidence="12" id="KW-1133">Transmembrane helix</keyword>
<dbReference type="Pfam" id="PF00512">
    <property type="entry name" value="HisKA"/>
    <property type="match status" value="1"/>
</dbReference>
<keyword evidence="12" id="KW-0812">Transmembrane</keyword>
<dbReference type="SUPFAM" id="SSF47384">
    <property type="entry name" value="Homodimeric domain of signal transducing histidine kinase"/>
    <property type="match status" value="1"/>
</dbReference>
<keyword evidence="6" id="KW-0808">Transferase</keyword>
<dbReference type="InterPro" id="IPR000014">
    <property type="entry name" value="PAS"/>
</dbReference>
<name>A0A1I4AJD1_9HYPH</name>
<keyword evidence="15" id="KW-1185">Reference proteome</keyword>
<dbReference type="SUPFAM" id="SSF55785">
    <property type="entry name" value="PYP-like sensor domain (PAS domain)"/>
    <property type="match status" value="1"/>
</dbReference>
<reference evidence="14 15" key="1">
    <citation type="submission" date="2016-10" db="EMBL/GenBank/DDBJ databases">
        <authorList>
            <person name="Varghese N."/>
            <person name="Submissions S."/>
        </authorList>
    </citation>
    <scope>NUCLEOTIDE SEQUENCE [LARGE SCALE GENOMIC DNA]</scope>
    <source>
        <strain evidence="14 15">DSM 21822</strain>
    </source>
</reference>
<evidence type="ECO:0000256" key="9">
    <source>
        <dbReference type="ARBA" id="ARBA00022840"/>
    </source>
</evidence>
<dbReference type="RefSeq" id="WP_149760923.1">
    <property type="nucleotide sequence ID" value="NZ_BSPE01000048.1"/>
</dbReference>
<evidence type="ECO:0000256" key="1">
    <source>
        <dbReference type="ARBA" id="ARBA00000085"/>
    </source>
</evidence>
<evidence type="ECO:0000313" key="14">
    <source>
        <dbReference type="EMBL" id="SFK56578.1"/>
    </source>
</evidence>
<evidence type="ECO:0000259" key="13">
    <source>
        <dbReference type="PROSITE" id="PS50109"/>
    </source>
</evidence>
<keyword evidence="7" id="KW-0547">Nucleotide-binding</keyword>
<evidence type="ECO:0000256" key="4">
    <source>
        <dbReference type="ARBA" id="ARBA00022475"/>
    </source>
</evidence>
<dbReference type="CDD" id="cd00130">
    <property type="entry name" value="PAS"/>
    <property type="match status" value="1"/>
</dbReference>
<dbReference type="GO" id="GO:0005886">
    <property type="term" value="C:plasma membrane"/>
    <property type="evidence" value="ECO:0007669"/>
    <property type="project" value="UniProtKB-SubCell"/>
</dbReference>
<dbReference type="InterPro" id="IPR003594">
    <property type="entry name" value="HATPase_dom"/>
</dbReference>
<dbReference type="SMART" id="SM00091">
    <property type="entry name" value="PAS"/>
    <property type="match status" value="1"/>
</dbReference>
<dbReference type="SMART" id="SM00387">
    <property type="entry name" value="HATPase_c"/>
    <property type="match status" value="1"/>
</dbReference>
<dbReference type="Proteomes" id="UP000323300">
    <property type="component" value="Unassembled WGS sequence"/>
</dbReference>
<proteinExistence type="predicted"/>
<dbReference type="CDD" id="cd16922">
    <property type="entry name" value="HATPase_EvgS-ArcB-TorS-like"/>
    <property type="match status" value="1"/>
</dbReference>
<keyword evidence="10" id="KW-0902">Two-component regulatory system</keyword>
<evidence type="ECO:0000313" key="15">
    <source>
        <dbReference type="Proteomes" id="UP000323300"/>
    </source>
</evidence>
<keyword evidence="8 14" id="KW-0418">Kinase</keyword>
<dbReference type="InterPro" id="IPR005467">
    <property type="entry name" value="His_kinase_dom"/>
</dbReference>
<dbReference type="InterPro" id="IPR003661">
    <property type="entry name" value="HisK_dim/P_dom"/>
</dbReference>
<evidence type="ECO:0000256" key="6">
    <source>
        <dbReference type="ARBA" id="ARBA00022679"/>
    </source>
</evidence>
<evidence type="ECO:0000256" key="5">
    <source>
        <dbReference type="ARBA" id="ARBA00022553"/>
    </source>
</evidence>
<dbReference type="Gene3D" id="3.30.565.10">
    <property type="entry name" value="Histidine kinase-like ATPase, C-terminal domain"/>
    <property type="match status" value="1"/>
</dbReference>
<evidence type="ECO:0000256" key="3">
    <source>
        <dbReference type="ARBA" id="ARBA00012438"/>
    </source>
</evidence>
<dbReference type="InterPro" id="IPR036890">
    <property type="entry name" value="HATPase_C_sf"/>
</dbReference>
<evidence type="ECO:0000256" key="8">
    <source>
        <dbReference type="ARBA" id="ARBA00022777"/>
    </source>
</evidence>
<evidence type="ECO:0000256" key="11">
    <source>
        <dbReference type="ARBA" id="ARBA00023136"/>
    </source>
</evidence>
<feature type="transmembrane region" description="Helical" evidence="12">
    <location>
        <begin position="92"/>
        <end position="115"/>
    </location>
</feature>
<protein>
    <recommendedName>
        <fullName evidence="3">histidine kinase</fullName>
        <ecNumber evidence="3">2.7.13.3</ecNumber>
    </recommendedName>
</protein>
<dbReference type="PROSITE" id="PS50109">
    <property type="entry name" value="HIS_KIN"/>
    <property type="match status" value="1"/>
</dbReference>
<evidence type="ECO:0000256" key="2">
    <source>
        <dbReference type="ARBA" id="ARBA00004236"/>
    </source>
</evidence>
<evidence type="ECO:0000256" key="12">
    <source>
        <dbReference type="SAM" id="Phobius"/>
    </source>
</evidence>
<dbReference type="FunFam" id="3.30.565.10:FF:000023">
    <property type="entry name" value="PAS domain-containing sensor histidine kinase"/>
    <property type="match status" value="1"/>
</dbReference>
<dbReference type="PRINTS" id="PR00344">
    <property type="entry name" value="BCTRLSENSOR"/>
</dbReference>
<dbReference type="InterPro" id="IPR004358">
    <property type="entry name" value="Sig_transdc_His_kin-like_C"/>
</dbReference>
<sequence>MSAGCDRLVHPSVTGSAERARHCRLLSILLVAPFFAASAIGQSFFGAFGSATTLAAIFAVFGAFWFAALILVSTGKGLLAGRSVLLISPLPAAAIVAAAGGLASPLAMMLAAFVFETAWAWRSRRAVAWGFASAIAALGLQLAFGPLAGTGAVSAWQWLVPLAYMGTMGLRTAGLFRKEAVERTDDTHPMALEDVMEAVVLHLGYNGEILDVSDKARRMLRLAPELLLGTGLFERIHVADRIAYLSALADLRDGAASRRVELKLRLPNETEEQRGGNYQAFAIELARLGEADAGFIAVMRSNAEVVALREAAAASAEAASSSEITKSRFLAAVSHELRTPLNAIIGFSDMLGHEICGSLSDPRQKEYVGLIKQSGEHLLAVVNAILDVSKVESGTYAIQVEPFRFRDAVEMCRSMMAFQADAKAIAFTTDISQNVGDISADRRAVQQMLINLAANAVKFTPQGGKVTIGAKRVGSRLHFWVSDNGIGIDGNDLMRLGEPFVQVRNDYTRQFEGTGLGLSLVKGLVTLHDGSMTIESAPEEGTTVTISLPVAGPAPKADHHDFRDIAIKTTGSNEGTNGSLRKTA</sequence>
<dbReference type="EC" id="2.7.13.3" evidence="3"/>
<dbReference type="Pfam" id="PF02518">
    <property type="entry name" value="HATPase_c"/>
    <property type="match status" value="1"/>
</dbReference>
<keyword evidence="4" id="KW-1003">Cell membrane</keyword>
<gene>
    <name evidence="14" type="ORF">SAMN04488498_108109</name>
</gene>
<keyword evidence="5" id="KW-0597">Phosphoprotein</keyword>
<dbReference type="PANTHER" id="PTHR43047">
    <property type="entry name" value="TWO-COMPONENT HISTIDINE PROTEIN KINASE"/>
    <property type="match status" value="1"/>
</dbReference>
<dbReference type="SMART" id="SM00388">
    <property type="entry name" value="HisKA"/>
    <property type="match status" value="1"/>
</dbReference>
<keyword evidence="9" id="KW-0067">ATP-binding</keyword>
<comment type="catalytic activity">
    <reaction evidence="1">
        <text>ATP + protein L-histidine = ADP + protein N-phospho-L-histidine.</text>
        <dbReference type="EC" id="2.7.13.3"/>
    </reaction>
</comment>
<dbReference type="GO" id="GO:0000155">
    <property type="term" value="F:phosphorelay sensor kinase activity"/>
    <property type="evidence" value="ECO:0007669"/>
    <property type="project" value="InterPro"/>
</dbReference>
<evidence type="ECO:0000256" key="7">
    <source>
        <dbReference type="ARBA" id="ARBA00022741"/>
    </source>
</evidence>